<dbReference type="InterPro" id="IPR007352">
    <property type="entry name" value="DUF420"/>
</dbReference>
<dbReference type="RefSeq" id="WP_145368264.1">
    <property type="nucleotide sequence ID" value="NZ_CP036275.1"/>
</dbReference>
<dbReference type="AlphaFoldDB" id="A0A517Z4M6"/>
<feature type="transmembrane region" description="Helical" evidence="1">
    <location>
        <begin position="12"/>
        <end position="35"/>
    </location>
</feature>
<dbReference type="OrthoDB" id="271768at2"/>
<keyword evidence="3" id="KW-1185">Reference proteome</keyword>
<dbReference type="Pfam" id="PF04238">
    <property type="entry name" value="DUF420"/>
    <property type="match status" value="1"/>
</dbReference>
<evidence type="ECO:0000313" key="2">
    <source>
        <dbReference type="EMBL" id="QDU37436.1"/>
    </source>
</evidence>
<accession>A0A517Z4M6</accession>
<dbReference type="EMBL" id="CP036275">
    <property type="protein sequence ID" value="QDU37436.1"/>
    <property type="molecule type" value="Genomic_DNA"/>
</dbReference>
<feature type="transmembrane region" description="Helical" evidence="1">
    <location>
        <begin position="140"/>
        <end position="160"/>
    </location>
</feature>
<proteinExistence type="predicted"/>
<keyword evidence="1" id="KW-1133">Transmembrane helix</keyword>
<evidence type="ECO:0000256" key="1">
    <source>
        <dbReference type="SAM" id="Phobius"/>
    </source>
</evidence>
<name>A0A517Z4M6_9PLAN</name>
<feature type="transmembrane region" description="Helical" evidence="1">
    <location>
        <begin position="96"/>
        <end position="119"/>
    </location>
</feature>
<evidence type="ECO:0000313" key="3">
    <source>
        <dbReference type="Proteomes" id="UP000320496"/>
    </source>
</evidence>
<dbReference type="Proteomes" id="UP000320496">
    <property type="component" value="Chromosome"/>
</dbReference>
<keyword evidence="1" id="KW-0472">Membrane</keyword>
<dbReference type="KEGG" id="mri:Mal4_17480"/>
<feature type="transmembrane region" description="Helical" evidence="1">
    <location>
        <begin position="47"/>
        <end position="64"/>
    </location>
</feature>
<gene>
    <name evidence="2" type="ORF">Mal4_17480</name>
</gene>
<sequence>MSSGFLGNDASFMLDVVVSALVLVVPLLAYSLYTVKVSHNFVRHKNLQLLLAGVLLVAVTAFEIDMRLHGGWVNIVNKDPSQPRLDASQLDEVRQILYIHLVFAVSTPLLWGVTIYLALRRFANPPVPGAHSRLHKTLGWLSTIDLTLTSVTGLWFYYVAFVG</sequence>
<organism evidence="2 3">
    <name type="scientific">Maioricimonas rarisocia</name>
    <dbReference type="NCBI Taxonomy" id="2528026"/>
    <lineage>
        <taxon>Bacteria</taxon>
        <taxon>Pseudomonadati</taxon>
        <taxon>Planctomycetota</taxon>
        <taxon>Planctomycetia</taxon>
        <taxon>Planctomycetales</taxon>
        <taxon>Planctomycetaceae</taxon>
        <taxon>Maioricimonas</taxon>
    </lineage>
</organism>
<evidence type="ECO:0008006" key="4">
    <source>
        <dbReference type="Google" id="ProtNLM"/>
    </source>
</evidence>
<keyword evidence="1" id="KW-0812">Transmembrane</keyword>
<reference evidence="2 3" key="1">
    <citation type="submission" date="2019-02" db="EMBL/GenBank/DDBJ databases">
        <title>Deep-cultivation of Planctomycetes and their phenomic and genomic characterization uncovers novel biology.</title>
        <authorList>
            <person name="Wiegand S."/>
            <person name="Jogler M."/>
            <person name="Boedeker C."/>
            <person name="Pinto D."/>
            <person name="Vollmers J."/>
            <person name="Rivas-Marin E."/>
            <person name="Kohn T."/>
            <person name="Peeters S.H."/>
            <person name="Heuer A."/>
            <person name="Rast P."/>
            <person name="Oberbeckmann S."/>
            <person name="Bunk B."/>
            <person name="Jeske O."/>
            <person name="Meyerdierks A."/>
            <person name="Storesund J.E."/>
            <person name="Kallscheuer N."/>
            <person name="Luecker S."/>
            <person name="Lage O.M."/>
            <person name="Pohl T."/>
            <person name="Merkel B.J."/>
            <person name="Hornburger P."/>
            <person name="Mueller R.-W."/>
            <person name="Bruemmer F."/>
            <person name="Labrenz M."/>
            <person name="Spormann A.M."/>
            <person name="Op den Camp H."/>
            <person name="Overmann J."/>
            <person name="Amann R."/>
            <person name="Jetten M.S.M."/>
            <person name="Mascher T."/>
            <person name="Medema M.H."/>
            <person name="Devos D.P."/>
            <person name="Kaster A.-K."/>
            <person name="Ovreas L."/>
            <person name="Rohde M."/>
            <person name="Galperin M.Y."/>
            <person name="Jogler C."/>
        </authorList>
    </citation>
    <scope>NUCLEOTIDE SEQUENCE [LARGE SCALE GENOMIC DNA]</scope>
    <source>
        <strain evidence="2 3">Mal4</strain>
    </source>
</reference>
<protein>
    <recommendedName>
        <fullName evidence="4">DUF420 domain-containing protein</fullName>
    </recommendedName>
</protein>